<dbReference type="Gene3D" id="2.40.128.110">
    <property type="entry name" value="Lipid/polyisoprenoid-binding, YceI-like"/>
    <property type="match status" value="1"/>
</dbReference>
<evidence type="ECO:0000313" key="2">
    <source>
        <dbReference type="EMBL" id="CAL2102544.1"/>
    </source>
</evidence>
<keyword evidence="3" id="KW-1185">Reference proteome</keyword>
<sequence length="209" mass="23614">MSIIKKITVLISVVFTIALVSGYATKSSKTSNKKAEKKVVVKSKKMIHMFVTHGHCSTPFEGVIENMNVYTPMLQYEENSLGNMKISFEANPNTFHVNRAEELTPRVQTPGLFIGINNENITFKSTNVYRMGVDWYQVNGKMTIKGEEREVKLFATSIRGSYDSGVSSMVLQGRVNLFDWGIDYDKLVNGKSEDIATKWLFLHLKVDLC</sequence>
<organism evidence="2 3">
    <name type="scientific">Tenacibaculum polynesiense</name>
    <dbReference type="NCBI Taxonomy" id="3137857"/>
    <lineage>
        <taxon>Bacteria</taxon>
        <taxon>Pseudomonadati</taxon>
        <taxon>Bacteroidota</taxon>
        <taxon>Flavobacteriia</taxon>
        <taxon>Flavobacteriales</taxon>
        <taxon>Flavobacteriaceae</taxon>
        <taxon>Tenacibaculum</taxon>
    </lineage>
</organism>
<evidence type="ECO:0000313" key="3">
    <source>
        <dbReference type="Proteomes" id="UP001497527"/>
    </source>
</evidence>
<dbReference type="InterPro" id="IPR007372">
    <property type="entry name" value="Lipid/polyisoprenoid-bd_YceI"/>
</dbReference>
<protein>
    <submittedName>
        <fullName evidence="2">YceI domain-containing protein</fullName>
    </submittedName>
</protein>
<accession>A0ABP1EZ63</accession>
<dbReference type="Pfam" id="PF04264">
    <property type="entry name" value="YceI"/>
    <property type="match status" value="1"/>
</dbReference>
<dbReference type="InterPro" id="IPR036761">
    <property type="entry name" value="TTHA0802/YceI-like_sf"/>
</dbReference>
<dbReference type="EMBL" id="CAXJIO010000011">
    <property type="protein sequence ID" value="CAL2102544.1"/>
    <property type="molecule type" value="Genomic_DNA"/>
</dbReference>
<dbReference type="SUPFAM" id="SSF101874">
    <property type="entry name" value="YceI-like"/>
    <property type="match status" value="1"/>
</dbReference>
<gene>
    <name evidence="2" type="ORF">T190423A01A_20295</name>
</gene>
<feature type="domain" description="Lipid/polyisoprenoid-binding YceI-like" evidence="1">
    <location>
        <begin position="44"/>
        <end position="189"/>
    </location>
</feature>
<comment type="caution">
    <text evidence="2">The sequence shown here is derived from an EMBL/GenBank/DDBJ whole genome shotgun (WGS) entry which is preliminary data.</text>
</comment>
<name>A0ABP1EZ63_9FLAO</name>
<evidence type="ECO:0000259" key="1">
    <source>
        <dbReference type="Pfam" id="PF04264"/>
    </source>
</evidence>
<dbReference type="Proteomes" id="UP001497527">
    <property type="component" value="Unassembled WGS sequence"/>
</dbReference>
<dbReference type="RefSeq" id="WP_348715933.1">
    <property type="nucleotide sequence ID" value="NZ_CAXJIO010000011.1"/>
</dbReference>
<reference evidence="2 3" key="1">
    <citation type="submission" date="2024-05" db="EMBL/GenBank/DDBJ databases">
        <authorList>
            <person name="Duchaud E."/>
        </authorList>
    </citation>
    <scope>NUCLEOTIDE SEQUENCE [LARGE SCALE GENOMIC DNA]</scope>
    <source>
        <strain evidence="2">Ena-SAMPLE-TAB-13-05-2024-13:56:06:370-140308</strain>
    </source>
</reference>
<proteinExistence type="predicted"/>